<reference evidence="3 4" key="1">
    <citation type="submission" date="2018-06" db="EMBL/GenBank/DDBJ databases">
        <title>Halonotius sp. F13-13 a new haloarchaeeon isolated from a solar saltern from Isla Cristina, Huelva, Spain.</title>
        <authorList>
            <person name="Duran-Viseras A."/>
            <person name="Sanchez-Porro C."/>
            <person name="Ventosa A."/>
        </authorList>
    </citation>
    <scope>NUCLEOTIDE SEQUENCE [LARGE SCALE GENOMIC DNA]</scope>
    <source>
        <strain evidence="3 4">CECT 7525</strain>
    </source>
</reference>
<dbReference type="AlphaFoldDB" id="A0A3A6QKK4"/>
<evidence type="ECO:0000259" key="2">
    <source>
        <dbReference type="PROSITE" id="PS50926"/>
    </source>
</evidence>
<comment type="caution">
    <text evidence="3">The sequence shown here is derived from an EMBL/GenBank/DDBJ whole genome shotgun (WGS) entry which is preliminary data.</text>
</comment>
<dbReference type="Pfam" id="PF01938">
    <property type="entry name" value="TRAM"/>
    <property type="match status" value="1"/>
</dbReference>
<evidence type="ECO:0000313" key="4">
    <source>
        <dbReference type="Proteomes" id="UP000281564"/>
    </source>
</evidence>
<evidence type="ECO:0000313" key="3">
    <source>
        <dbReference type="EMBL" id="RJX48014.1"/>
    </source>
</evidence>
<dbReference type="RefSeq" id="WP_120086112.1">
    <property type="nucleotide sequence ID" value="NZ_QMDW01000027.1"/>
</dbReference>
<dbReference type="Proteomes" id="UP000281564">
    <property type="component" value="Unassembled WGS sequence"/>
</dbReference>
<name>A0A3A6QKK4_9EURY</name>
<protein>
    <recommendedName>
        <fullName evidence="2">TRAM domain-containing protein</fullName>
    </recommendedName>
</protein>
<dbReference type="InterPro" id="IPR002792">
    <property type="entry name" value="TRAM_dom"/>
</dbReference>
<dbReference type="PROSITE" id="PS50926">
    <property type="entry name" value="TRAM"/>
    <property type="match status" value="1"/>
</dbReference>
<dbReference type="InterPro" id="IPR012340">
    <property type="entry name" value="NA-bd_OB-fold"/>
</dbReference>
<dbReference type="EMBL" id="QMDW01000027">
    <property type="protein sequence ID" value="RJX48014.1"/>
    <property type="molecule type" value="Genomic_DNA"/>
</dbReference>
<evidence type="ECO:0000256" key="1">
    <source>
        <dbReference type="SAM" id="MobiDB-lite"/>
    </source>
</evidence>
<feature type="domain" description="TRAM" evidence="2">
    <location>
        <begin position="33"/>
        <end position="92"/>
    </location>
</feature>
<dbReference type="SUPFAM" id="SSF50249">
    <property type="entry name" value="Nucleic acid-binding proteins"/>
    <property type="match status" value="1"/>
</dbReference>
<sequence length="92" mass="9724">MGTRLNPEVVISDSPADQPTEPTPESESDQQPPVDAGETPEVKINSIGNKDGGTARIGQGYVIIAPDTKVCGRATVRIETAKQNVAFADVFE</sequence>
<keyword evidence="4" id="KW-1185">Reference proteome</keyword>
<dbReference type="Gene3D" id="2.40.50.140">
    <property type="entry name" value="Nucleic acid-binding proteins"/>
    <property type="match status" value="1"/>
</dbReference>
<organism evidence="3 4">
    <name type="scientific">Halonotius pteroides</name>
    <dbReference type="NCBI Taxonomy" id="268735"/>
    <lineage>
        <taxon>Archaea</taxon>
        <taxon>Methanobacteriati</taxon>
        <taxon>Methanobacteriota</taxon>
        <taxon>Stenosarchaea group</taxon>
        <taxon>Halobacteria</taxon>
        <taxon>Halobacteriales</taxon>
        <taxon>Haloferacaceae</taxon>
        <taxon>Halonotius</taxon>
    </lineage>
</organism>
<feature type="region of interest" description="Disordered" evidence="1">
    <location>
        <begin position="1"/>
        <end position="51"/>
    </location>
</feature>
<accession>A0A3A6QKK4</accession>
<gene>
    <name evidence="3" type="ORF">DP106_13425</name>
</gene>
<proteinExistence type="predicted"/>